<organism evidence="1 2">
    <name type="scientific">Racocetra persica</name>
    <dbReference type="NCBI Taxonomy" id="160502"/>
    <lineage>
        <taxon>Eukaryota</taxon>
        <taxon>Fungi</taxon>
        <taxon>Fungi incertae sedis</taxon>
        <taxon>Mucoromycota</taxon>
        <taxon>Glomeromycotina</taxon>
        <taxon>Glomeromycetes</taxon>
        <taxon>Diversisporales</taxon>
        <taxon>Gigasporaceae</taxon>
        <taxon>Racocetra</taxon>
    </lineage>
</organism>
<feature type="non-terminal residue" evidence="1">
    <location>
        <position position="1"/>
    </location>
</feature>
<keyword evidence="2" id="KW-1185">Reference proteome</keyword>
<protein>
    <submittedName>
        <fullName evidence="1">6529_t:CDS:1</fullName>
    </submittedName>
</protein>
<sequence>DSQVDSQVVPTKKNKSIPYNPKIIRIILNLLRDDRKTLAACALVNHTFNLHVTPILYHIFT</sequence>
<dbReference type="EMBL" id="CAJVQC010091242">
    <property type="protein sequence ID" value="CAG8825884.1"/>
    <property type="molecule type" value="Genomic_DNA"/>
</dbReference>
<reference evidence="1" key="1">
    <citation type="submission" date="2021-06" db="EMBL/GenBank/DDBJ databases">
        <authorList>
            <person name="Kallberg Y."/>
            <person name="Tangrot J."/>
            <person name="Rosling A."/>
        </authorList>
    </citation>
    <scope>NUCLEOTIDE SEQUENCE</scope>
    <source>
        <strain evidence="1">MA461A</strain>
    </source>
</reference>
<evidence type="ECO:0000313" key="1">
    <source>
        <dbReference type="EMBL" id="CAG8825884.1"/>
    </source>
</evidence>
<dbReference type="Proteomes" id="UP000789920">
    <property type="component" value="Unassembled WGS sequence"/>
</dbReference>
<gene>
    <name evidence="1" type="ORF">RPERSI_LOCUS26602</name>
</gene>
<name>A0ACA9S3S6_9GLOM</name>
<accession>A0ACA9S3S6</accession>
<feature type="non-terminal residue" evidence="1">
    <location>
        <position position="61"/>
    </location>
</feature>
<evidence type="ECO:0000313" key="2">
    <source>
        <dbReference type="Proteomes" id="UP000789920"/>
    </source>
</evidence>
<proteinExistence type="predicted"/>
<comment type="caution">
    <text evidence="1">The sequence shown here is derived from an EMBL/GenBank/DDBJ whole genome shotgun (WGS) entry which is preliminary data.</text>
</comment>